<dbReference type="EMBL" id="FN648730">
    <property type="protein sequence ID" value="CBN80391.1"/>
    <property type="molecule type" value="Genomic_DNA"/>
</dbReference>
<dbReference type="AlphaFoldDB" id="D8LPC0"/>
<protein>
    <submittedName>
        <fullName evidence="2">EsV-1-89</fullName>
    </submittedName>
</protein>
<feature type="region of interest" description="Disordered" evidence="1">
    <location>
        <begin position="194"/>
        <end position="217"/>
    </location>
</feature>
<dbReference type="EMBL" id="FN649741">
    <property type="protein sequence ID" value="CBN80391.1"/>
    <property type="molecule type" value="Genomic_DNA"/>
</dbReference>
<name>D8LPC0_ECTSI</name>
<reference evidence="2 3" key="1">
    <citation type="journal article" date="2010" name="Nature">
        <title>The Ectocarpus genome and the independent evolution of multicellularity in brown algae.</title>
        <authorList>
            <person name="Cock J.M."/>
            <person name="Sterck L."/>
            <person name="Rouze P."/>
            <person name="Scornet D."/>
            <person name="Allen A.E."/>
            <person name="Amoutzias G."/>
            <person name="Anthouard V."/>
            <person name="Artiguenave F."/>
            <person name="Aury J.M."/>
            <person name="Badger J.H."/>
            <person name="Beszteri B."/>
            <person name="Billiau K."/>
            <person name="Bonnet E."/>
            <person name="Bothwell J.H."/>
            <person name="Bowler C."/>
            <person name="Boyen C."/>
            <person name="Brownlee C."/>
            <person name="Carrano C.J."/>
            <person name="Charrier B."/>
            <person name="Cho G.Y."/>
            <person name="Coelho S.M."/>
            <person name="Collen J."/>
            <person name="Corre E."/>
            <person name="Da Silva C."/>
            <person name="Delage L."/>
            <person name="Delaroque N."/>
            <person name="Dittami S.M."/>
            <person name="Doulbeau S."/>
            <person name="Elias M."/>
            <person name="Farnham G."/>
            <person name="Gachon C.M."/>
            <person name="Gschloessl B."/>
            <person name="Heesch S."/>
            <person name="Jabbari K."/>
            <person name="Jubin C."/>
            <person name="Kawai H."/>
            <person name="Kimura K."/>
            <person name="Kloareg B."/>
            <person name="Kupper F.C."/>
            <person name="Lang D."/>
            <person name="Le Bail A."/>
            <person name="Leblanc C."/>
            <person name="Lerouge P."/>
            <person name="Lohr M."/>
            <person name="Lopez P.J."/>
            <person name="Martens C."/>
            <person name="Maumus F."/>
            <person name="Michel G."/>
            <person name="Miranda-Saavedra D."/>
            <person name="Morales J."/>
            <person name="Moreau H."/>
            <person name="Motomura T."/>
            <person name="Nagasato C."/>
            <person name="Napoli C.A."/>
            <person name="Nelson D.R."/>
            <person name="Nyvall-Collen P."/>
            <person name="Peters A.F."/>
            <person name="Pommier C."/>
            <person name="Potin P."/>
            <person name="Poulain J."/>
            <person name="Quesneville H."/>
            <person name="Read B."/>
            <person name="Rensing S.A."/>
            <person name="Ritter A."/>
            <person name="Rousvoal S."/>
            <person name="Samanta M."/>
            <person name="Samson G."/>
            <person name="Schroeder D.C."/>
            <person name="Segurens B."/>
            <person name="Strittmatter M."/>
            <person name="Tonon T."/>
            <person name="Tregear J.W."/>
            <person name="Valentin K."/>
            <person name="von Dassow P."/>
            <person name="Yamagishi T."/>
            <person name="Van de Peer Y."/>
            <person name="Wincker P."/>
        </authorList>
    </citation>
    <scope>NUCLEOTIDE SEQUENCE [LARGE SCALE GENOMIC DNA]</scope>
    <source>
        <strain evidence="3">Ec32 / CCAP1310/4</strain>
    </source>
</reference>
<evidence type="ECO:0000313" key="3">
    <source>
        <dbReference type="Proteomes" id="UP000002630"/>
    </source>
</evidence>
<keyword evidence="3" id="KW-1185">Reference proteome</keyword>
<evidence type="ECO:0000256" key="1">
    <source>
        <dbReference type="SAM" id="MobiDB-lite"/>
    </source>
</evidence>
<evidence type="ECO:0000313" key="2">
    <source>
        <dbReference type="EMBL" id="CBN80391.1"/>
    </source>
</evidence>
<feature type="compositionally biased region" description="Polar residues" evidence="1">
    <location>
        <begin position="138"/>
        <end position="152"/>
    </location>
</feature>
<dbReference type="InParanoid" id="D8LPC0"/>
<proteinExistence type="predicted"/>
<organism evidence="2 3">
    <name type="scientific">Ectocarpus siliculosus</name>
    <name type="common">Brown alga</name>
    <name type="synonym">Conferva siliculosa</name>
    <dbReference type="NCBI Taxonomy" id="2880"/>
    <lineage>
        <taxon>Eukaryota</taxon>
        <taxon>Sar</taxon>
        <taxon>Stramenopiles</taxon>
        <taxon>Ochrophyta</taxon>
        <taxon>PX clade</taxon>
        <taxon>Phaeophyceae</taxon>
        <taxon>Ectocarpales</taxon>
        <taxon>Ectocarpaceae</taxon>
        <taxon>Ectocarpus</taxon>
    </lineage>
</organism>
<feature type="compositionally biased region" description="Low complexity" evidence="1">
    <location>
        <begin position="153"/>
        <end position="167"/>
    </location>
</feature>
<accession>D8LPC0</accession>
<gene>
    <name evidence="2" type="ORF">Esi_0052_0116</name>
</gene>
<feature type="region of interest" description="Disordered" evidence="1">
    <location>
        <begin position="137"/>
        <end position="167"/>
    </location>
</feature>
<dbReference type="Proteomes" id="UP000002630">
    <property type="component" value="Linkage Group LG16"/>
</dbReference>
<sequence length="274" mass="28822">MSPTQDGTSGEPDSSFGYGLVYNPMDPYNMYPHYETGEEKYGPPPPFGINPQDPFNMKPFNPNAFGGLFGAPATVAPTPATGVMNTVGPNPFTPLLQPMTPATPMASPSNMAPPMVAPMGGMNPLLMAATVSALGKDSSFTPGAAPSSSFNTGAADPSSSFDASASGDAPSSSYHYMNALYPYYSYPFATHAVSPQNPHPTDPNNQYPHPLTGSMTEPGPALAGGYNVYDPHNVIGAPPAFSERDRALEHNKAVMQSQSPYAPYIMNQVPVPPQ</sequence>